<accession>A0A0T5ZAC6</accession>
<feature type="domain" description="STAS" evidence="1">
    <location>
        <begin position="2"/>
        <end position="103"/>
    </location>
</feature>
<dbReference type="EMBL" id="LDXT01000093">
    <property type="protein sequence ID" value="KRT54190.1"/>
    <property type="molecule type" value="Genomic_DNA"/>
</dbReference>
<evidence type="ECO:0000313" key="4">
    <source>
        <dbReference type="Proteomes" id="UP000051276"/>
    </source>
</evidence>
<dbReference type="Proteomes" id="UP000051276">
    <property type="component" value="Unassembled WGS sequence"/>
</dbReference>
<dbReference type="Proteomes" id="UP000051634">
    <property type="component" value="Unassembled WGS sequence"/>
</dbReference>
<keyword evidence="5" id="KW-1185">Reference proteome</keyword>
<dbReference type="InterPro" id="IPR052746">
    <property type="entry name" value="MlaB_ABC_Transporter"/>
</dbReference>
<dbReference type="AlphaFoldDB" id="A0A0T5ZAC6"/>
<reference evidence="4 5" key="1">
    <citation type="submission" date="2015-11" db="EMBL/GenBank/DDBJ databases">
        <title>The genome of Candidatus Endoriftia persephone in Ridgeia piscesae and population structure of the North Eastern Pacific vestimentiferan symbionts.</title>
        <authorList>
            <person name="Perez M."/>
            <person name="Juniper K.S."/>
        </authorList>
    </citation>
    <scope>NUCLEOTIDE SEQUENCE [LARGE SCALE GENOMIC DNA]</scope>
    <source>
        <strain evidence="3">Ind10</strain>
        <strain evidence="2">Ind11</strain>
    </source>
</reference>
<evidence type="ECO:0000259" key="1">
    <source>
        <dbReference type="PROSITE" id="PS50801"/>
    </source>
</evidence>
<dbReference type="RefSeq" id="WP_057955638.1">
    <property type="nucleotide sequence ID" value="NZ_KQ556886.1"/>
</dbReference>
<protein>
    <submittedName>
        <fullName evidence="2">ABC-type transporter Mla maintaining outer membrane lipid asymmetry, MlaB component</fullName>
    </submittedName>
    <submittedName>
        <fullName evidence="3">Phospholipid transport system transporter-binding protein</fullName>
    </submittedName>
</protein>
<evidence type="ECO:0000313" key="5">
    <source>
        <dbReference type="Proteomes" id="UP000051634"/>
    </source>
</evidence>
<dbReference type="InterPro" id="IPR002645">
    <property type="entry name" value="STAS_dom"/>
</dbReference>
<proteinExistence type="predicted"/>
<evidence type="ECO:0000313" key="3">
    <source>
        <dbReference type="EMBL" id="KRT59802.1"/>
    </source>
</evidence>
<dbReference type="PROSITE" id="PS50801">
    <property type="entry name" value="STAS"/>
    <property type="match status" value="1"/>
</dbReference>
<name>A0A0T5ZAC6_9GAMM</name>
<organism evidence="3 4">
    <name type="scientific">endosymbiont of Ridgeia piscesae</name>
    <dbReference type="NCBI Taxonomy" id="54398"/>
    <lineage>
        <taxon>Bacteria</taxon>
        <taxon>Pseudomonadati</taxon>
        <taxon>Pseudomonadota</taxon>
        <taxon>Gammaproteobacteria</taxon>
        <taxon>sulfur-oxidizing symbionts</taxon>
    </lineage>
</organism>
<dbReference type="Gene3D" id="3.30.750.24">
    <property type="entry name" value="STAS domain"/>
    <property type="match status" value="1"/>
</dbReference>
<dbReference type="PANTHER" id="PTHR35849">
    <property type="entry name" value="BLR2341 PROTEIN"/>
    <property type="match status" value="1"/>
</dbReference>
<dbReference type="Pfam" id="PF13466">
    <property type="entry name" value="STAS_2"/>
    <property type="match status" value="1"/>
</dbReference>
<dbReference type="EMBL" id="LMXI01000094">
    <property type="protein sequence ID" value="KRT59802.1"/>
    <property type="molecule type" value="Genomic_DNA"/>
</dbReference>
<sequence>MSSLAEIRHEGAFRFTLQGDMSFASARSLLQQSQALFPAGGDFSLDLSAVQHSDSAGVALLLEWLAAAQVGGGRLEITGLPASMRAIAGVCNLQELLPLDEEE</sequence>
<dbReference type="PANTHER" id="PTHR35849:SF1">
    <property type="entry name" value="INTERMEMBRANE PHOSPHOLIPID TRANSPORT SYSTEM BINDING PROTEIN MLAB"/>
    <property type="match status" value="1"/>
</dbReference>
<dbReference type="STRING" id="54398.Ga0074115_10387"/>
<dbReference type="InterPro" id="IPR036513">
    <property type="entry name" value="STAS_dom_sf"/>
</dbReference>
<dbReference type="InterPro" id="IPR058548">
    <property type="entry name" value="MlaB-like_STAS"/>
</dbReference>
<comment type="caution">
    <text evidence="3">The sequence shown here is derived from an EMBL/GenBank/DDBJ whole genome shotgun (WGS) entry which is preliminary data.</text>
</comment>
<dbReference type="OrthoDB" id="6174465at2"/>
<gene>
    <name evidence="2" type="ORF">Ga0074115_10387</name>
    <name evidence="3" type="ORF">Ga0076813_160012</name>
</gene>
<evidence type="ECO:0000313" key="2">
    <source>
        <dbReference type="EMBL" id="KRT54190.1"/>
    </source>
</evidence>
<dbReference type="SUPFAM" id="SSF52091">
    <property type="entry name" value="SpoIIaa-like"/>
    <property type="match status" value="1"/>
</dbReference>